<dbReference type="GeneID" id="34564764"/>
<gene>
    <name evidence="1" type="ORF">CORC01_11631</name>
</gene>
<reference evidence="1 2" key="1">
    <citation type="submission" date="2016-09" db="EMBL/GenBank/DDBJ databases">
        <authorList>
            <person name="Capua I."/>
            <person name="De Benedictis P."/>
            <person name="Joannis T."/>
            <person name="Lombin L.H."/>
            <person name="Cattoli G."/>
        </authorList>
    </citation>
    <scope>NUCLEOTIDE SEQUENCE [LARGE SCALE GENOMIC DNA]</scope>
    <source>
        <strain evidence="1 2">IMI 309357</strain>
    </source>
</reference>
<dbReference type="OrthoDB" id="10507972at2759"/>
<comment type="caution">
    <text evidence="1">The sequence shown here is derived from an EMBL/GenBank/DDBJ whole genome shotgun (WGS) entry which is preliminary data.</text>
</comment>
<proteinExistence type="predicted"/>
<organism evidence="1 2">
    <name type="scientific">Colletotrichum orchidophilum</name>
    <dbReference type="NCBI Taxonomy" id="1209926"/>
    <lineage>
        <taxon>Eukaryota</taxon>
        <taxon>Fungi</taxon>
        <taxon>Dikarya</taxon>
        <taxon>Ascomycota</taxon>
        <taxon>Pezizomycotina</taxon>
        <taxon>Sordariomycetes</taxon>
        <taxon>Hypocreomycetidae</taxon>
        <taxon>Glomerellales</taxon>
        <taxon>Glomerellaceae</taxon>
        <taxon>Colletotrichum</taxon>
    </lineage>
</organism>
<keyword evidence="2" id="KW-1185">Reference proteome</keyword>
<dbReference type="EMBL" id="MJBS01000129">
    <property type="protein sequence ID" value="OHE93074.1"/>
    <property type="molecule type" value="Genomic_DNA"/>
</dbReference>
<protein>
    <submittedName>
        <fullName evidence="1">Uncharacterized protein</fullName>
    </submittedName>
</protein>
<dbReference type="AlphaFoldDB" id="A0A1G4AVA2"/>
<sequence length="127" mass="13636">MHLGYETGGVGPTVAGPSDCSLKLSSSMALSPDFYPRLLTSETALKPIRHAVLSSGSTLAAPCPFRTISQPDQSDHLWCFTQWPGAVPARASGGIGRKAKARQEHMRCTFSTFQCMKTSYEEGILGT</sequence>
<dbReference type="Proteomes" id="UP000176998">
    <property type="component" value="Unassembled WGS sequence"/>
</dbReference>
<evidence type="ECO:0000313" key="2">
    <source>
        <dbReference type="Proteomes" id="UP000176998"/>
    </source>
</evidence>
<dbReference type="RefSeq" id="XP_022470242.1">
    <property type="nucleotide sequence ID" value="XM_022623254.1"/>
</dbReference>
<name>A0A1G4AVA2_9PEZI</name>
<evidence type="ECO:0000313" key="1">
    <source>
        <dbReference type="EMBL" id="OHE93074.1"/>
    </source>
</evidence>
<accession>A0A1G4AVA2</accession>